<dbReference type="InterPro" id="IPR050060">
    <property type="entry name" value="Phosphoglucosamine_mutase"/>
</dbReference>
<dbReference type="InterPro" id="IPR005844">
    <property type="entry name" value="A-D-PHexomutase_a/b/a-I"/>
</dbReference>
<name>A0A2I7N4W9_9NEIS</name>
<feature type="binding site" evidence="6">
    <location>
        <position position="238"/>
    </location>
    <ligand>
        <name>Mg(2+)</name>
        <dbReference type="ChEBI" id="CHEBI:18420"/>
    </ligand>
</feature>
<dbReference type="GO" id="GO:0005975">
    <property type="term" value="P:carbohydrate metabolic process"/>
    <property type="evidence" value="ECO:0007669"/>
    <property type="project" value="InterPro"/>
</dbReference>
<evidence type="ECO:0000313" key="14">
    <source>
        <dbReference type="Proteomes" id="UP000236655"/>
    </source>
</evidence>
<dbReference type="OrthoDB" id="9803322at2"/>
<dbReference type="Gene3D" id="3.30.310.50">
    <property type="entry name" value="Alpha-D-phosphohexomutase, C-terminal domain"/>
    <property type="match status" value="1"/>
</dbReference>
<dbReference type="SUPFAM" id="SSF55957">
    <property type="entry name" value="Phosphoglucomutase, C-terminal domain"/>
    <property type="match status" value="1"/>
</dbReference>
<feature type="domain" description="Alpha-D-phosphohexomutase alpha/beta/alpha" evidence="10">
    <location>
        <begin position="2"/>
        <end position="133"/>
    </location>
</feature>
<dbReference type="GO" id="GO:0005829">
    <property type="term" value="C:cytosol"/>
    <property type="evidence" value="ECO:0007669"/>
    <property type="project" value="TreeGrafter"/>
</dbReference>
<feature type="active site" description="Phosphoserine intermediate" evidence="6">
    <location>
        <position position="101"/>
    </location>
</feature>
<organism evidence="13 14">
    <name type="scientific">Aquella oligotrophica</name>
    <dbReference type="NCBI Taxonomy" id="2067065"/>
    <lineage>
        <taxon>Bacteria</taxon>
        <taxon>Pseudomonadati</taxon>
        <taxon>Pseudomonadota</taxon>
        <taxon>Betaproteobacteria</taxon>
        <taxon>Neisseriales</taxon>
        <taxon>Neisseriaceae</taxon>
        <taxon>Aquella</taxon>
    </lineage>
</organism>
<accession>A0A2I7N4W9</accession>
<reference evidence="14" key="1">
    <citation type="submission" date="2017-11" db="EMBL/GenBank/DDBJ databases">
        <authorList>
            <person name="Chan K.G."/>
            <person name="Lee L.S."/>
        </authorList>
    </citation>
    <scope>NUCLEOTIDE SEQUENCE [LARGE SCALE GENOMIC DNA]</scope>
    <source>
        <strain evidence="14">DSM 100970</strain>
    </source>
</reference>
<keyword evidence="2 6" id="KW-0597">Phosphoprotein</keyword>
<dbReference type="GO" id="GO:0009252">
    <property type="term" value="P:peptidoglycan biosynthetic process"/>
    <property type="evidence" value="ECO:0007669"/>
    <property type="project" value="TreeGrafter"/>
</dbReference>
<evidence type="ECO:0000256" key="6">
    <source>
        <dbReference type="HAMAP-Rule" id="MF_01554"/>
    </source>
</evidence>
<dbReference type="FunFam" id="3.40.120.10:FF:000003">
    <property type="entry name" value="Phosphoglucosamine mutase"/>
    <property type="match status" value="1"/>
</dbReference>
<evidence type="ECO:0000256" key="3">
    <source>
        <dbReference type="ARBA" id="ARBA00022723"/>
    </source>
</evidence>
<dbReference type="InterPro" id="IPR005843">
    <property type="entry name" value="A-D-PHexomutase_C"/>
</dbReference>
<dbReference type="InterPro" id="IPR016055">
    <property type="entry name" value="A-D-PHexomutase_a/b/a-I/II/III"/>
</dbReference>
<comment type="similarity">
    <text evidence="1 6 7">Belongs to the phosphohexose mutase family.</text>
</comment>
<dbReference type="InterPro" id="IPR016066">
    <property type="entry name" value="A-D-PHexomutase_CS"/>
</dbReference>
<protein>
    <recommendedName>
        <fullName evidence="6 8">Phosphoglucosamine mutase</fullName>
        <ecNumber evidence="6 8">5.4.2.10</ecNumber>
    </recommendedName>
</protein>
<dbReference type="NCBIfam" id="TIGR01455">
    <property type="entry name" value="glmM"/>
    <property type="match status" value="1"/>
</dbReference>
<dbReference type="InterPro" id="IPR006352">
    <property type="entry name" value="GlmM_bact"/>
</dbReference>
<feature type="modified residue" description="Phosphoserine" evidence="6">
    <location>
        <position position="101"/>
    </location>
</feature>
<dbReference type="PANTHER" id="PTHR42946:SF1">
    <property type="entry name" value="PHOSPHOGLUCOMUTASE (ALPHA-D-GLUCOSE-1,6-BISPHOSPHATE-DEPENDENT)"/>
    <property type="match status" value="1"/>
</dbReference>
<feature type="binding site" description="via phosphate group" evidence="6">
    <location>
        <position position="101"/>
    </location>
    <ligand>
        <name>Mg(2+)</name>
        <dbReference type="ChEBI" id="CHEBI:18420"/>
    </ligand>
</feature>
<evidence type="ECO:0000259" key="11">
    <source>
        <dbReference type="Pfam" id="PF02879"/>
    </source>
</evidence>
<dbReference type="PROSITE" id="PS00710">
    <property type="entry name" value="PGM_PMM"/>
    <property type="match status" value="1"/>
</dbReference>
<dbReference type="Pfam" id="PF02878">
    <property type="entry name" value="PGM_PMM_I"/>
    <property type="match status" value="1"/>
</dbReference>
<dbReference type="EC" id="5.4.2.10" evidence="6 8"/>
<evidence type="ECO:0000256" key="1">
    <source>
        <dbReference type="ARBA" id="ARBA00010231"/>
    </source>
</evidence>
<comment type="cofactor">
    <cofactor evidence="6">
        <name>Mg(2+)</name>
        <dbReference type="ChEBI" id="CHEBI:18420"/>
    </cofactor>
    <text evidence="6">Binds 1 Mg(2+) ion per subunit.</text>
</comment>
<feature type="domain" description="Alpha-D-phosphohexomutase C-terminal" evidence="9">
    <location>
        <begin position="369"/>
        <end position="434"/>
    </location>
</feature>
<proteinExistence type="inferred from homology"/>
<dbReference type="FunFam" id="3.40.120.10:FF:000001">
    <property type="entry name" value="Phosphoglucosamine mutase"/>
    <property type="match status" value="1"/>
</dbReference>
<feature type="binding site" evidence="6">
    <location>
        <position position="240"/>
    </location>
    <ligand>
        <name>Mg(2+)</name>
        <dbReference type="ChEBI" id="CHEBI:18420"/>
    </ligand>
</feature>
<evidence type="ECO:0000259" key="10">
    <source>
        <dbReference type="Pfam" id="PF02878"/>
    </source>
</evidence>
<evidence type="ECO:0000313" key="13">
    <source>
        <dbReference type="EMBL" id="AUR51509.1"/>
    </source>
</evidence>
<evidence type="ECO:0000256" key="8">
    <source>
        <dbReference type="RuleBase" id="RU004327"/>
    </source>
</evidence>
<dbReference type="InterPro" id="IPR005846">
    <property type="entry name" value="A-D-PHexomutase_a/b/a-III"/>
</dbReference>
<dbReference type="HAMAP" id="MF_01554_B">
    <property type="entry name" value="GlmM_B"/>
    <property type="match status" value="1"/>
</dbReference>
<evidence type="ECO:0000259" key="12">
    <source>
        <dbReference type="Pfam" id="PF02880"/>
    </source>
</evidence>
<keyword evidence="5 6" id="KW-0413">Isomerase</keyword>
<dbReference type="CDD" id="cd05802">
    <property type="entry name" value="GlmM"/>
    <property type="match status" value="1"/>
</dbReference>
<dbReference type="GO" id="GO:0008966">
    <property type="term" value="F:phosphoglucosamine mutase activity"/>
    <property type="evidence" value="ECO:0007669"/>
    <property type="project" value="UniProtKB-UniRule"/>
</dbReference>
<gene>
    <name evidence="6" type="primary">glmM</name>
    <name evidence="13" type="ORF">CUN60_04125</name>
</gene>
<evidence type="ECO:0000259" key="9">
    <source>
        <dbReference type="Pfam" id="PF00408"/>
    </source>
</evidence>
<evidence type="ECO:0000256" key="4">
    <source>
        <dbReference type="ARBA" id="ARBA00022842"/>
    </source>
</evidence>
<feature type="binding site" evidence="6">
    <location>
        <position position="242"/>
    </location>
    <ligand>
        <name>Mg(2+)</name>
        <dbReference type="ChEBI" id="CHEBI:18420"/>
    </ligand>
</feature>
<evidence type="ECO:0000256" key="5">
    <source>
        <dbReference type="ARBA" id="ARBA00023235"/>
    </source>
</evidence>
<dbReference type="InterPro" id="IPR036900">
    <property type="entry name" value="A-D-PHexomutase_C_sf"/>
</dbReference>
<keyword evidence="4 6" id="KW-0460">Magnesium</keyword>
<dbReference type="GO" id="GO:0000287">
    <property type="term" value="F:magnesium ion binding"/>
    <property type="evidence" value="ECO:0007669"/>
    <property type="project" value="UniProtKB-UniRule"/>
</dbReference>
<dbReference type="Pfam" id="PF02879">
    <property type="entry name" value="PGM_PMM_II"/>
    <property type="match status" value="1"/>
</dbReference>
<dbReference type="GO" id="GO:0006048">
    <property type="term" value="P:UDP-N-acetylglucosamine biosynthetic process"/>
    <property type="evidence" value="ECO:0007669"/>
    <property type="project" value="TreeGrafter"/>
</dbReference>
<dbReference type="GO" id="GO:0004615">
    <property type="term" value="F:phosphomannomutase activity"/>
    <property type="evidence" value="ECO:0007669"/>
    <property type="project" value="TreeGrafter"/>
</dbReference>
<feature type="domain" description="Alpha-D-phosphohexomutase alpha/beta/alpha" evidence="12">
    <location>
        <begin position="255"/>
        <end position="364"/>
    </location>
</feature>
<dbReference type="Pfam" id="PF00408">
    <property type="entry name" value="PGM_PMM_IV"/>
    <property type="match status" value="1"/>
</dbReference>
<comment type="catalytic activity">
    <reaction evidence="6 8">
        <text>alpha-D-glucosamine 1-phosphate = D-glucosamine 6-phosphate</text>
        <dbReference type="Rhea" id="RHEA:23424"/>
        <dbReference type="ChEBI" id="CHEBI:58516"/>
        <dbReference type="ChEBI" id="CHEBI:58725"/>
        <dbReference type="EC" id="5.4.2.10"/>
    </reaction>
</comment>
<evidence type="ECO:0000256" key="7">
    <source>
        <dbReference type="RuleBase" id="RU004326"/>
    </source>
</evidence>
<keyword evidence="3 6" id="KW-0479">Metal-binding</keyword>
<dbReference type="InterPro" id="IPR005841">
    <property type="entry name" value="Alpha-D-phosphohexomutase_SF"/>
</dbReference>
<dbReference type="PRINTS" id="PR00509">
    <property type="entry name" value="PGMPMM"/>
</dbReference>
<keyword evidence="14" id="KW-1185">Reference proteome</keyword>
<dbReference type="FunFam" id="3.30.310.50:FF:000001">
    <property type="entry name" value="Phosphoglucosamine mutase"/>
    <property type="match status" value="1"/>
</dbReference>
<evidence type="ECO:0000256" key="2">
    <source>
        <dbReference type="ARBA" id="ARBA00022553"/>
    </source>
</evidence>
<feature type="domain" description="Alpha-D-phosphohexomutase alpha/beta/alpha" evidence="11">
    <location>
        <begin position="154"/>
        <end position="251"/>
    </location>
</feature>
<dbReference type="EMBL" id="CP024847">
    <property type="protein sequence ID" value="AUR51509.1"/>
    <property type="molecule type" value="Genomic_DNA"/>
</dbReference>
<dbReference type="InterPro" id="IPR005845">
    <property type="entry name" value="A-D-PHexomutase_a/b/a-II"/>
</dbReference>
<dbReference type="RefSeq" id="WP_102950808.1">
    <property type="nucleotide sequence ID" value="NZ_CP024847.1"/>
</dbReference>
<dbReference type="KEGG" id="nba:CUN60_04125"/>
<sequence>MRKYFGTDGVRGRVGTFPITPDFALRLGYAAGKVLANRRKRPAVIIGKDTRLSGYLFESALEAGFAYAGVDVYMAGPLPTPAIAYLTKTLRLSAGVVISASHNPYHDNGIKFFSGNGSKLPDDIELEIEAALDGEMVIASQLGKVRRLDDARGRYIEFCKSTFPNALDLKGLKIVLDCAHGATYYVAPHVFEELGAEVIKIGCNPDGLNINAEFGSTSPENMLEEVKKTGADYGVAFDGDGDRVVIADRYGNLLNGDKLIYLIVQAYANMGHKLPGVVGTVMTNMAMEVALKNQGYEFVRAKVGDRYVVEELLNRGWLVGGEASGHILCLDKHSTGDGIIAALQVLSGIVSLGREPKDVIDWQEYPQTMVNVRLTENVKDWQLASKAAMDEASAALGNDGRIIVRASGTEPLVRVMVEAKNSDTAINWANKIAEAIKG</sequence>
<dbReference type="AlphaFoldDB" id="A0A2I7N4W9"/>
<comment type="function">
    <text evidence="6 8">Catalyzes the conversion of glucosamine-6-phosphate to glucosamine-1-phosphate.</text>
</comment>
<dbReference type="PANTHER" id="PTHR42946">
    <property type="entry name" value="PHOSPHOHEXOSE MUTASE"/>
    <property type="match status" value="1"/>
</dbReference>
<dbReference type="NCBIfam" id="NF008139">
    <property type="entry name" value="PRK10887.1"/>
    <property type="match status" value="1"/>
</dbReference>
<comment type="PTM">
    <text evidence="6">Activated by phosphorylation.</text>
</comment>
<dbReference type="Gene3D" id="3.40.120.10">
    <property type="entry name" value="Alpha-D-Glucose-1,6-Bisphosphate, subunit A, domain 3"/>
    <property type="match status" value="3"/>
</dbReference>
<dbReference type="Proteomes" id="UP000236655">
    <property type="component" value="Chromosome"/>
</dbReference>
<dbReference type="Pfam" id="PF02880">
    <property type="entry name" value="PGM_PMM_III"/>
    <property type="match status" value="1"/>
</dbReference>
<dbReference type="SUPFAM" id="SSF53738">
    <property type="entry name" value="Phosphoglucomutase, first 3 domains"/>
    <property type="match status" value="3"/>
</dbReference>